<evidence type="ECO:0000313" key="1">
    <source>
        <dbReference type="EMBL" id="DAE31505.1"/>
    </source>
</evidence>
<reference evidence="1" key="1">
    <citation type="journal article" date="2021" name="Proc. Natl. Acad. Sci. U.S.A.">
        <title>A Catalog of Tens of Thousands of Viruses from Human Metagenomes Reveals Hidden Associations with Chronic Diseases.</title>
        <authorList>
            <person name="Tisza M.J."/>
            <person name="Buck C.B."/>
        </authorList>
    </citation>
    <scope>NUCLEOTIDE SEQUENCE</scope>
    <source>
        <strain evidence="1">CtBM815</strain>
    </source>
</reference>
<proteinExistence type="predicted"/>
<name>A0A8S5RK80_9VIRU</name>
<organism evidence="1">
    <name type="scientific">virus sp. ctBM815</name>
    <dbReference type="NCBI Taxonomy" id="2825806"/>
    <lineage>
        <taxon>Viruses</taxon>
    </lineage>
</organism>
<dbReference type="EMBL" id="BK059109">
    <property type="protein sequence ID" value="DAE31505.1"/>
    <property type="molecule type" value="Genomic_DNA"/>
</dbReference>
<protein>
    <submittedName>
        <fullName evidence="1">Uncharacterized protein</fullName>
    </submittedName>
</protein>
<accession>A0A8S5RK80</accession>
<sequence length="31" mass="3544">MPELSVVMLRSFTLSIPNAFCCQNNKLFLNL</sequence>